<dbReference type="RefSeq" id="WP_183671637.1">
    <property type="nucleotide sequence ID" value="NZ_BMPB01000008.1"/>
</dbReference>
<feature type="domain" description="Contractile injection system tube protein N-terminal" evidence="1">
    <location>
        <begin position="5"/>
        <end position="151"/>
    </location>
</feature>
<comment type="caution">
    <text evidence="2">The sequence shown here is derived from an EMBL/GenBank/DDBJ whole genome shotgun (WGS) entry which is preliminary data.</text>
</comment>
<dbReference type="Pfam" id="PF19266">
    <property type="entry name" value="CIS_tube"/>
    <property type="match status" value="1"/>
</dbReference>
<evidence type="ECO:0000313" key="2">
    <source>
        <dbReference type="EMBL" id="MBB4623620.1"/>
    </source>
</evidence>
<reference evidence="2 3" key="1">
    <citation type="submission" date="2020-08" db="EMBL/GenBank/DDBJ databases">
        <title>Genomic Encyclopedia of Type Strains, Phase IV (KMG-IV): sequencing the most valuable type-strain genomes for metagenomic binning, comparative biology and taxonomic classification.</title>
        <authorList>
            <person name="Goeker M."/>
        </authorList>
    </citation>
    <scope>NUCLEOTIDE SEQUENCE [LARGE SCALE GENOMIC DNA]</scope>
    <source>
        <strain evidence="2 3">DSM 102983</strain>
    </source>
</reference>
<name>A0ABR6KQB2_9BACT</name>
<accession>A0ABR6KQB2</accession>
<proteinExistence type="predicted"/>
<dbReference type="Proteomes" id="UP000533637">
    <property type="component" value="Unassembled WGS sequence"/>
</dbReference>
<dbReference type="EMBL" id="JACHOC010000007">
    <property type="protein sequence ID" value="MBB4623620.1"/>
    <property type="molecule type" value="Genomic_DNA"/>
</dbReference>
<evidence type="ECO:0000259" key="1">
    <source>
        <dbReference type="Pfam" id="PF19266"/>
    </source>
</evidence>
<keyword evidence="3" id="KW-1185">Reference proteome</keyword>
<protein>
    <recommendedName>
        <fullName evidence="1">Contractile injection system tube protein N-terminal domain-containing protein</fullName>
    </recommendedName>
</protein>
<dbReference type="InterPro" id="IPR045361">
    <property type="entry name" value="CIS_tube_prot_N"/>
</dbReference>
<gene>
    <name evidence="2" type="ORF">GGQ57_003536</name>
</gene>
<organism evidence="2 3">
    <name type="scientific">Parabacteroides faecis</name>
    <dbReference type="NCBI Taxonomy" id="1217282"/>
    <lineage>
        <taxon>Bacteria</taxon>
        <taxon>Pseudomonadati</taxon>
        <taxon>Bacteroidota</taxon>
        <taxon>Bacteroidia</taxon>
        <taxon>Bacteroidales</taxon>
        <taxon>Tannerellaceae</taxon>
        <taxon>Parabacteroides</taxon>
    </lineage>
</organism>
<sequence>MQGGLVKMSLTAYGDESFTNKLVSIDVLINPDSYKISKDVNLSDSKQQKSSNNAQHFEKYGKETLSFSIVFDGTGVLPGTNSSTVKDLVNDLDVVIYNYNGNIQRPNFVVINWGDLLFKGQLSSYSLNYTLFSPNGDPLRVKIDLSFVNTLKIDRDLVNSNSRKLSELIKAKEGDNVTSLCDKKYSDALVAPLVAKLNELNSLRKDIAGTLLKLPKII</sequence>
<evidence type="ECO:0000313" key="3">
    <source>
        <dbReference type="Proteomes" id="UP000533637"/>
    </source>
</evidence>